<evidence type="ECO:0000313" key="1">
    <source>
        <dbReference type="EMBL" id="CRL06648.1"/>
    </source>
</evidence>
<dbReference type="EMBL" id="CVRI01000067">
    <property type="protein sequence ID" value="CRL06648.1"/>
    <property type="molecule type" value="Genomic_DNA"/>
</dbReference>
<accession>A0A1J1J2Q5</accession>
<organism evidence="1 2">
    <name type="scientific">Clunio marinus</name>
    <dbReference type="NCBI Taxonomy" id="568069"/>
    <lineage>
        <taxon>Eukaryota</taxon>
        <taxon>Metazoa</taxon>
        <taxon>Ecdysozoa</taxon>
        <taxon>Arthropoda</taxon>
        <taxon>Hexapoda</taxon>
        <taxon>Insecta</taxon>
        <taxon>Pterygota</taxon>
        <taxon>Neoptera</taxon>
        <taxon>Endopterygota</taxon>
        <taxon>Diptera</taxon>
        <taxon>Nematocera</taxon>
        <taxon>Chironomoidea</taxon>
        <taxon>Chironomidae</taxon>
        <taxon>Clunio</taxon>
    </lineage>
</organism>
<gene>
    <name evidence="1" type="ORF">CLUMA_CG019707</name>
</gene>
<dbReference type="AlphaFoldDB" id="A0A1J1J2Q5"/>
<reference evidence="1 2" key="1">
    <citation type="submission" date="2015-04" db="EMBL/GenBank/DDBJ databases">
        <authorList>
            <person name="Syromyatnikov M.Y."/>
            <person name="Popov V.N."/>
        </authorList>
    </citation>
    <scope>NUCLEOTIDE SEQUENCE [LARGE SCALE GENOMIC DNA]</scope>
</reference>
<protein>
    <submittedName>
        <fullName evidence="1">CLUMA_CG019707, isoform A</fullName>
    </submittedName>
</protein>
<keyword evidence="2" id="KW-1185">Reference proteome</keyword>
<evidence type="ECO:0000313" key="2">
    <source>
        <dbReference type="Proteomes" id="UP000183832"/>
    </source>
</evidence>
<dbReference type="Proteomes" id="UP000183832">
    <property type="component" value="Unassembled WGS sequence"/>
</dbReference>
<sequence length="91" mass="10676">MSGDLKQTNMGRKINRARYHLMGGQTVKVNLRRQNNMIICTRVTETRRLEKETTKSIKDRNENIHLQLNEHEKLRKASAVRKIKAQAMKFA</sequence>
<proteinExistence type="predicted"/>
<name>A0A1J1J2Q5_9DIPT</name>